<name>A6JGZ3_RAT</name>
<dbReference type="EMBL" id="CH473985">
    <property type="protein sequence ID" value="EDL94999.1"/>
    <property type="molecule type" value="Genomic_DNA"/>
</dbReference>
<accession>A6JGZ3</accession>
<reference evidence="2" key="1">
    <citation type="submission" date="2005-09" db="EMBL/GenBank/DDBJ databases">
        <authorList>
            <person name="Mural R.J."/>
            <person name="Li P.W."/>
            <person name="Adams M.D."/>
            <person name="Amanatides P.G."/>
            <person name="Baden-Tillson H."/>
            <person name="Barnstead M."/>
            <person name="Chin S.H."/>
            <person name="Dew I."/>
            <person name="Evans C.A."/>
            <person name="Ferriera S."/>
            <person name="Flanigan M."/>
            <person name="Fosler C."/>
            <person name="Glodek A."/>
            <person name="Gu Z."/>
            <person name="Holt R.A."/>
            <person name="Jennings D."/>
            <person name="Kraft C.L."/>
            <person name="Lu F."/>
            <person name="Nguyen T."/>
            <person name="Nusskern D.R."/>
            <person name="Pfannkoch C.M."/>
            <person name="Sitter C."/>
            <person name="Sutton G.G."/>
            <person name="Venter J.C."/>
            <person name="Wang Z."/>
            <person name="Woodage T."/>
            <person name="Zheng X.H."/>
            <person name="Zhong F."/>
        </authorList>
    </citation>
    <scope>NUCLEOTIDE SEQUENCE [LARGE SCALE GENOMIC DNA]</scope>
    <source>
        <strain>BN</strain>
        <strain evidence="2">Sprague-Dawley</strain>
    </source>
</reference>
<evidence type="ECO:0000313" key="1">
    <source>
        <dbReference type="EMBL" id="EDL94999.1"/>
    </source>
</evidence>
<gene>
    <name evidence="1" type="ORF">rCG_20350</name>
</gene>
<dbReference type="Proteomes" id="UP000234681">
    <property type="component" value="Chromosome 13"/>
</dbReference>
<evidence type="ECO:0000313" key="2">
    <source>
        <dbReference type="Proteomes" id="UP000234681"/>
    </source>
</evidence>
<proteinExistence type="predicted"/>
<organism evidence="1 2">
    <name type="scientific">Rattus norvegicus</name>
    <name type="common">Rat</name>
    <dbReference type="NCBI Taxonomy" id="10116"/>
    <lineage>
        <taxon>Eukaryota</taxon>
        <taxon>Metazoa</taxon>
        <taxon>Chordata</taxon>
        <taxon>Craniata</taxon>
        <taxon>Vertebrata</taxon>
        <taxon>Euteleostomi</taxon>
        <taxon>Mammalia</taxon>
        <taxon>Eutheria</taxon>
        <taxon>Euarchontoglires</taxon>
        <taxon>Glires</taxon>
        <taxon>Rodentia</taxon>
        <taxon>Myomorpha</taxon>
        <taxon>Muroidea</taxon>
        <taxon>Muridae</taxon>
        <taxon>Murinae</taxon>
        <taxon>Rattus</taxon>
    </lineage>
</organism>
<protein>
    <submittedName>
        <fullName evidence="1">RCG20350</fullName>
    </submittedName>
</protein>
<dbReference type="AlphaFoldDB" id="A6JGZ3"/>
<sequence length="91" mass="9720">MGRHGVVSARGDHEAEHPGWCWAQLLASSANNSSLAVLAAGFPYQRKVLWPCISGCSPGEVKTTVAGQEAEISSLCMKTMKGGHRLIQWGI</sequence>